<reference evidence="5" key="1">
    <citation type="submission" date="2025-08" db="UniProtKB">
        <authorList>
            <consortium name="RefSeq"/>
        </authorList>
    </citation>
    <scope>IDENTIFICATION</scope>
    <source>
        <tissue evidence="5">Whole body</tissue>
    </source>
</reference>
<dbReference type="PANTHER" id="PTHR42774:SF3">
    <property type="entry name" value="KETOHEXOKINASE"/>
    <property type="match status" value="1"/>
</dbReference>
<dbReference type="InterPro" id="IPR029056">
    <property type="entry name" value="Ribokinase-like"/>
</dbReference>
<feature type="domain" description="Carbohydrate kinase PfkB" evidence="3">
    <location>
        <begin position="10"/>
        <end position="286"/>
    </location>
</feature>
<name>A0ABM1I5J4_POLDO</name>
<organism evidence="4 5">
    <name type="scientific">Polistes dominula</name>
    <name type="common">European paper wasp</name>
    <name type="synonym">Vespa dominula</name>
    <dbReference type="NCBI Taxonomy" id="743375"/>
    <lineage>
        <taxon>Eukaryota</taxon>
        <taxon>Metazoa</taxon>
        <taxon>Ecdysozoa</taxon>
        <taxon>Arthropoda</taxon>
        <taxon>Hexapoda</taxon>
        <taxon>Insecta</taxon>
        <taxon>Pterygota</taxon>
        <taxon>Neoptera</taxon>
        <taxon>Endopterygota</taxon>
        <taxon>Hymenoptera</taxon>
        <taxon>Apocrita</taxon>
        <taxon>Aculeata</taxon>
        <taxon>Vespoidea</taxon>
        <taxon>Vespidae</taxon>
        <taxon>Polistinae</taxon>
        <taxon>Polistini</taxon>
        <taxon>Polistes</taxon>
    </lineage>
</organism>
<dbReference type="RefSeq" id="XP_015175481.1">
    <property type="nucleotide sequence ID" value="XM_015319995.1"/>
</dbReference>
<keyword evidence="1" id="KW-0808">Transferase</keyword>
<evidence type="ECO:0000313" key="4">
    <source>
        <dbReference type="Proteomes" id="UP000694924"/>
    </source>
</evidence>
<gene>
    <name evidence="5" type="primary">LOC107065900</name>
</gene>
<dbReference type="InterPro" id="IPR052562">
    <property type="entry name" value="Ketohexokinase-related"/>
</dbReference>
<proteinExistence type="predicted"/>
<dbReference type="PROSITE" id="PS00584">
    <property type="entry name" value="PFKB_KINASES_2"/>
    <property type="match status" value="1"/>
</dbReference>
<dbReference type="Proteomes" id="UP000694924">
    <property type="component" value="Unplaced"/>
</dbReference>
<sequence>MAYLKTSNNRKILCVGLTCLDIIQTCTYYPPEDSDHRSVDYRWQRGGNASNTCTVLSLLGSSCEFLGVLSKEEHSQFLKDDMKKYNIDFSKCQEVDGYRCPISTIILSLSTGTRTILHYNPNLPEITLENFGCLKLKNYSWIHFEGRNVTQVLAMMETIEKYNKIMKGMNEKSNKIVNKQFMEITVSLELEKPQPELLLLLPFADIVFISKDFAQRRGCDNMDEILENIGAKAKQGTVLICAWGDRGATARTSDGILVKSSAFPPEVIVDSLGAGDTFNAAVIDYLNNIKMDAESEEYNSLNNPTTISEHSLNKFNDPNILHAAIIFGCHIAGAKIGMKGYDGLVNYK</sequence>
<dbReference type="InterPro" id="IPR034093">
    <property type="entry name" value="KHK"/>
</dbReference>
<dbReference type="Pfam" id="PF00294">
    <property type="entry name" value="PfkB"/>
    <property type="match status" value="1"/>
</dbReference>
<keyword evidence="2" id="KW-0418">Kinase</keyword>
<dbReference type="Gene3D" id="3.40.1190.20">
    <property type="match status" value="1"/>
</dbReference>
<evidence type="ECO:0000313" key="5">
    <source>
        <dbReference type="RefSeq" id="XP_015175481.1"/>
    </source>
</evidence>
<dbReference type="PANTHER" id="PTHR42774">
    <property type="entry name" value="PHOSPHOTRANSFERASE SYSTEM TRANSPORT PROTEIN"/>
    <property type="match status" value="1"/>
</dbReference>
<dbReference type="SUPFAM" id="SSF53613">
    <property type="entry name" value="Ribokinase-like"/>
    <property type="match status" value="1"/>
</dbReference>
<dbReference type="InterPro" id="IPR011611">
    <property type="entry name" value="PfkB_dom"/>
</dbReference>
<evidence type="ECO:0000259" key="3">
    <source>
        <dbReference type="Pfam" id="PF00294"/>
    </source>
</evidence>
<keyword evidence="4" id="KW-1185">Reference proteome</keyword>
<dbReference type="InterPro" id="IPR002173">
    <property type="entry name" value="Carboh/pur_kinase_PfkB_CS"/>
</dbReference>
<dbReference type="GeneID" id="107065900"/>
<accession>A0ABM1I5J4</accession>
<protein>
    <submittedName>
        <fullName evidence="5">Ketohexokinase-like</fullName>
    </submittedName>
</protein>
<evidence type="ECO:0000256" key="1">
    <source>
        <dbReference type="ARBA" id="ARBA00022679"/>
    </source>
</evidence>
<evidence type="ECO:0000256" key="2">
    <source>
        <dbReference type="ARBA" id="ARBA00022777"/>
    </source>
</evidence>
<dbReference type="CDD" id="cd01939">
    <property type="entry name" value="Ketohexokinase"/>
    <property type="match status" value="1"/>
</dbReference>